<dbReference type="Ensembl" id="ENSCHIT00000000403.1">
    <property type="protein sequence ID" value="ENSCHIP00000000378.1"/>
    <property type="gene ID" value="ENSCHIG00000000269.1"/>
</dbReference>
<keyword evidence="4" id="KW-0949">S-adenosyl-L-methionine</keyword>
<keyword evidence="10" id="KW-1185">Reference proteome</keyword>
<dbReference type="PROSITE" id="PS51683">
    <property type="entry name" value="SAM_OMT_II"/>
    <property type="match status" value="1"/>
</dbReference>
<dbReference type="SUPFAM" id="SSF52972">
    <property type="entry name" value="ITPase-like"/>
    <property type="match status" value="1"/>
</dbReference>
<feature type="domain" description="O-methyltransferase dimerisation" evidence="8">
    <location>
        <begin position="287"/>
        <end position="365"/>
    </location>
</feature>
<dbReference type="HAMAP" id="MF_00528">
    <property type="entry name" value="Maf"/>
    <property type="match status" value="1"/>
</dbReference>
<dbReference type="InterPro" id="IPR001077">
    <property type="entry name" value="COMT_C"/>
</dbReference>
<dbReference type="InterPro" id="IPR016461">
    <property type="entry name" value="COMT-like"/>
</dbReference>
<dbReference type="Gene3D" id="3.40.50.150">
    <property type="entry name" value="Vaccinia Virus protein VP39"/>
    <property type="match status" value="1"/>
</dbReference>
<evidence type="ECO:0000313" key="9">
    <source>
        <dbReference type="Ensembl" id="ENSCHIP00000000378.1"/>
    </source>
</evidence>
<name>A0A452DLD9_CAPHI</name>
<feature type="region of interest" description="Disordered" evidence="6">
    <location>
        <begin position="236"/>
        <end position="268"/>
    </location>
</feature>
<dbReference type="Proteomes" id="UP000291000">
    <property type="component" value="Unassembled WGS sequence"/>
</dbReference>
<reference evidence="9" key="2">
    <citation type="submission" date="2025-08" db="UniProtKB">
        <authorList>
            <consortium name="Ensembl"/>
        </authorList>
    </citation>
    <scope>IDENTIFICATION</scope>
</reference>
<keyword evidence="3" id="KW-0808">Transferase</keyword>
<sequence>MLLRPVIGKLQHKRVVLASSSPRRREILSNAGLRFEVVPSRFKEQLHKGSFAGPQAYAMETAKQKALEVADRMHQKDLRAPDVVIGADTIVAVGGLILEKPVDKQDAYRMLSRLSGKEHSVVTGVAIVHCCTKDGQLDTEVSEFYEETTVKFSELSEELLWEYIDSGEPMDKAGGYGIQALGGMLVEYVRGDFLNVVGFPLNRFCKELARLYHTPRAPGTPQPVQHDSIPAVDTFEDLSNAEGGGSDPARASGGLQAGGARQQAPRTQEADLNGVTVSQPGLPAGLLELMDGFKASKVLLTACKLQVFDVLKDRGPLSATDVAREIDASVGGTAHLLDVCAALGLLDKSDRGYSNTETASLHLASDGEQSLHGLAAYHDGPVWDAFTHLGRAMREGAAWTPEPLLQGPDKWSTEATLQFMRASHGLSKLTAQHVATAFDLSPFTSACHLGGCTGALAHKLVQEYPRLQVTVFDLPEVIKLAGDFQTDAEPSERVHFVPGQCGVLACLLSVFGRPYLSPVWGEWGFPGGAVVRSQPAEAGDVGRSLGREDPLEEEVAPAPVFFPGKSSRQRSLRATVHGVSESWTRLSAHVCGLCGSCICVSVPECVSECAGP</sequence>
<dbReference type="Pfam" id="PF00891">
    <property type="entry name" value="Methyltransf_2"/>
    <property type="match status" value="1"/>
</dbReference>
<dbReference type="GO" id="GO:0005829">
    <property type="term" value="C:cytosol"/>
    <property type="evidence" value="ECO:0007669"/>
    <property type="project" value="Ensembl"/>
</dbReference>
<organism evidence="9 10">
    <name type="scientific">Capra hircus</name>
    <name type="common">Goat</name>
    <dbReference type="NCBI Taxonomy" id="9925"/>
    <lineage>
        <taxon>Eukaryota</taxon>
        <taxon>Metazoa</taxon>
        <taxon>Chordata</taxon>
        <taxon>Craniata</taxon>
        <taxon>Vertebrata</taxon>
        <taxon>Euteleostomi</taxon>
        <taxon>Mammalia</taxon>
        <taxon>Eutheria</taxon>
        <taxon>Laurasiatheria</taxon>
        <taxon>Artiodactyla</taxon>
        <taxon>Ruminantia</taxon>
        <taxon>Pecora</taxon>
        <taxon>Bovidae</taxon>
        <taxon>Caprinae</taxon>
        <taxon>Capra</taxon>
    </lineage>
</organism>
<dbReference type="FunFam" id="1.10.10.10:FF:000358">
    <property type="entry name" value="Acetylserotonin O-methyltransferase"/>
    <property type="match status" value="1"/>
</dbReference>
<evidence type="ECO:0000259" key="7">
    <source>
        <dbReference type="Pfam" id="PF00891"/>
    </source>
</evidence>
<evidence type="ECO:0000256" key="6">
    <source>
        <dbReference type="SAM" id="MobiDB-lite"/>
    </source>
</evidence>
<proteinExistence type="inferred from homology"/>
<dbReference type="Pfam" id="PF08100">
    <property type="entry name" value="Dimerisation"/>
    <property type="match status" value="1"/>
</dbReference>
<dbReference type="Gene3D" id="3.90.950.10">
    <property type="match status" value="1"/>
</dbReference>
<dbReference type="FunFam" id="3.90.950.10:FF:000020">
    <property type="entry name" value="Probable bifunctional dTTP/UTP pyrophosphatase/methyltransferase protein"/>
    <property type="match status" value="1"/>
</dbReference>
<reference evidence="9" key="3">
    <citation type="submission" date="2025-09" db="UniProtKB">
        <authorList>
            <consortium name="Ensembl"/>
        </authorList>
    </citation>
    <scope>IDENTIFICATION</scope>
</reference>
<dbReference type="OMA" id="VLCHEKD"/>
<dbReference type="AlphaFoldDB" id="A0A452DLD9"/>
<dbReference type="GO" id="GO:0047429">
    <property type="term" value="F:nucleoside triphosphate diphosphatase activity"/>
    <property type="evidence" value="ECO:0007669"/>
    <property type="project" value="InterPro"/>
</dbReference>
<keyword evidence="5" id="KW-0378">Hydrolase</keyword>
<evidence type="ECO:0000256" key="4">
    <source>
        <dbReference type="ARBA" id="ARBA00022691"/>
    </source>
</evidence>
<dbReference type="InterPro" id="IPR012967">
    <property type="entry name" value="COMT_dimerisation"/>
</dbReference>
<reference evidence="10" key="1">
    <citation type="submission" date="2016-04" db="EMBL/GenBank/DDBJ databases">
        <title>Polished mammalian reference genomes with single-molecule sequencing and chromosome conformation capture applied to the Capra hircus genome.</title>
        <authorList>
            <person name="Bickhart D.M."/>
            <person name="Koren S."/>
            <person name="Rosen B."/>
            <person name="Hastie A."/>
            <person name="Liachko I."/>
            <person name="Sullivan S.T."/>
            <person name="Burton J."/>
            <person name="Sayre B.L."/>
            <person name="Huson H.J."/>
            <person name="Lee J."/>
            <person name="Lam E."/>
            <person name="Kelley C.M."/>
            <person name="Hutchison J.L."/>
            <person name="Zhou Y."/>
            <person name="Sun J."/>
            <person name="Crisa A."/>
            <person name="Schwartz J.C."/>
            <person name="Hammond J.A."/>
            <person name="Schroeder S.G."/>
            <person name="Liu G.E."/>
            <person name="Dunham M."/>
            <person name="Shendure J."/>
            <person name="Sonstegard T.S."/>
            <person name="Phillippy A.M."/>
            <person name="Van Tassell C.P."/>
            <person name="Smith T.P."/>
        </authorList>
    </citation>
    <scope>NUCLEOTIDE SEQUENCE [LARGE SCALE GENOMIC DNA]</scope>
</reference>
<comment type="cofactor">
    <cofactor evidence="1">
        <name>a divalent metal cation</name>
        <dbReference type="ChEBI" id="CHEBI:60240"/>
    </cofactor>
</comment>
<gene>
    <name evidence="9" type="primary">ASMTL</name>
</gene>
<dbReference type="InterPro" id="IPR036390">
    <property type="entry name" value="WH_DNA-bd_sf"/>
</dbReference>
<evidence type="ECO:0000313" key="10">
    <source>
        <dbReference type="Proteomes" id="UP000291000"/>
    </source>
</evidence>
<accession>A0A452DLD9</accession>
<feature type="domain" description="O-methyltransferase C-terminal" evidence="7">
    <location>
        <begin position="412"/>
        <end position="500"/>
    </location>
</feature>
<dbReference type="STRING" id="9925.ENSCHIP00000000378"/>
<dbReference type="InterPro" id="IPR036388">
    <property type="entry name" value="WH-like_DNA-bd_sf"/>
</dbReference>
<dbReference type="InterPro" id="IPR029001">
    <property type="entry name" value="ITPase-like_fam"/>
</dbReference>
<evidence type="ECO:0000256" key="1">
    <source>
        <dbReference type="ARBA" id="ARBA00001968"/>
    </source>
</evidence>
<dbReference type="GO" id="GO:0046983">
    <property type="term" value="F:protein dimerization activity"/>
    <property type="evidence" value="ECO:0007669"/>
    <property type="project" value="InterPro"/>
</dbReference>
<evidence type="ECO:0000259" key="8">
    <source>
        <dbReference type="Pfam" id="PF08100"/>
    </source>
</evidence>
<dbReference type="CDD" id="cd00555">
    <property type="entry name" value="Maf"/>
    <property type="match status" value="1"/>
</dbReference>
<dbReference type="GO" id="GO:0008171">
    <property type="term" value="F:O-methyltransferase activity"/>
    <property type="evidence" value="ECO:0007669"/>
    <property type="project" value="InterPro"/>
</dbReference>
<keyword evidence="2" id="KW-0489">Methyltransferase</keyword>
<dbReference type="GO" id="GO:0032259">
    <property type="term" value="P:methylation"/>
    <property type="evidence" value="ECO:0007669"/>
    <property type="project" value="UniProtKB-KW"/>
</dbReference>
<dbReference type="InterPro" id="IPR003697">
    <property type="entry name" value="Maf-like"/>
</dbReference>
<dbReference type="Bgee" id="ENSCHIG00000000269">
    <property type="expression patterns" value="Expressed in adrenal gland and 17 other cell types or tissues"/>
</dbReference>
<feature type="compositionally biased region" description="Low complexity" evidence="6">
    <location>
        <begin position="249"/>
        <end position="267"/>
    </location>
</feature>
<protein>
    <submittedName>
        <fullName evidence="9">Acetylserotonin O-methyltransferase like</fullName>
    </submittedName>
</protein>
<evidence type="ECO:0000256" key="3">
    <source>
        <dbReference type="ARBA" id="ARBA00022679"/>
    </source>
</evidence>
<dbReference type="GeneTree" id="ENSGT00940000162413"/>
<dbReference type="SUPFAM" id="SSF53335">
    <property type="entry name" value="S-adenosyl-L-methionine-dependent methyltransferases"/>
    <property type="match status" value="1"/>
</dbReference>
<evidence type="ECO:0000256" key="2">
    <source>
        <dbReference type="ARBA" id="ARBA00022603"/>
    </source>
</evidence>
<dbReference type="InterPro" id="IPR029063">
    <property type="entry name" value="SAM-dependent_MTases_sf"/>
</dbReference>
<dbReference type="Pfam" id="PF02545">
    <property type="entry name" value="Maf"/>
    <property type="match status" value="1"/>
</dbReference>
<dbReference type="PANTHER" id="PTHR43213:SF5">
    <property type="entry name" value="BIFUNCTIONAL DTTP_UTP PYROPHOSPHATASE_METHYLTRANSFERASE PROTEIN-RELATED"/>
    <property type="match status" value="1"/>
</dbReference>
<dbReference type="Gene3D" id="1.10.10.10">
    <property type="entry name" value="Winged helix-like DNA-binding domain superfamily/Winged helix DNA-binding domain"/>
    <property type="match status" value="1"/>
</dbReference>
<dbReference type="PANTHER" id="PTHR43213">
    <property type="entry name" value="BIFUNCTIONAL DTTP/UTP PYROPHOSPHATASE/METHYLTRANSFERASE PROTEIN-RELATED"/>
    <property type="match status" value="1"/>
</dbReference>
<evidence type="ECO:0000256" key="5">
    <source>
        <dbReference type="ARBA" id="ARBA00022801"/>
    </source>
</evidence>
<dbReference type="NCBIfam" id="TIGR00172">
    <property type="entry name" value="maf"/>
    <property type="match status" value="1"/>
</dbReference>
<dbReference type="SUPFAM" id="SSF46785">
    <property type="entry name" value="Winged helix' DNA-binding domain"/>
    <property type="match status" value="1"/>
</dbReference>